<dbReference type="EMBL" id="AVOT02045897">
    <property type="protein sequence ID" value="MBW0541232.1"/>
    <property type="molecule type" value="Genomic_DNA"/>
</dbReference>
<protein>
    <submittedName>
        <fullName evidence="2">Uncharacterized protein</fullName>
    </submittedName>
</protein>
<evidence type="ECO:0000313" key="3">
    <source>
        <dbReference type="Proteomes" id="UP000765509"/>
    </source>
</evidence>
<proteinExistence type="predicted"/>
<comment type="caution">
    <text evidence="2">The sequence shown here is derived from an EMBL/GenBank/DDBJ whole genome shotgun (WGS) entry which is preliminary data.</text>
</comment>
<dbReference type="Proteomes" id="UP000765509">
    <property type="component" value="Unassembled WGS sequence"/>
</dbReference>
<dbReference type="OrthoDB" id="3059824at2759"/>
<keyword evidence="3" id="KW-1185">Reference proteome</keyword>
<name>A0A9Q3FPT4_9BASI</name>
<feature type="compositionally biased region" description="Polar residues" evidence="1">
    <location>
        <begin position="36"/>
        <end position="46"/>
    </location>
</feature>
<organism evidence="2 3">
    <name type="scientific">Austropuccinia psidii MF-1</name>
    <dbReference type="NCBI Taxonomy" id="1389203"/>
    <lineage>
        <taxon>Eukaryota</taxon>
        <taxon>Fungi</taxon>
        <taxon>Dikarya</taxon>
        <taxon>Basidiomycota</taxon>
        <taxon>Pucciniomycotina</taxon>
        <taxon>Pucciniomycetes</taxon>
        <taxon>Pucciniales</taxon>
        <taxon>Sphaerophragmiaceae</taxon>
        <taxon>Austropuccinia</taxon>
    </lineage>
</organism>
<accession>A0A9Q3FPT4</accession>
<evidence type="ECO:0000256" key="1">
    <source>
        <dbReference type="SAM" id="MobiDB-lite"/>
    </source>
</evidence>
<evidence type="ECO:0000313" key="2">
    <source>
        <dbReference type="EMBL" id="MBW0541232.1"/>
    </source>
</evidence>
<reference evidence="2" key="1">
    <citation type="submission" date="2021-03" db="EMBL/GenBank/DDBJ databases">
        <title>Draft genome sequence of rust myrtle Austropuccinia psidii MF-1, a brazilian biotype.</title>
        <authorList>
            <person name="Quecine M.C."/>
            <person name="Pachon D.M.R."/>
            <person name="Bonatelli M.L."/>
            <person name="Correr F.H."/>
            <person name="Franceschini L.M."/>
            <person name="Leite T.F."/>
            <person name="Margarido G.R.A."/>
            <person name="Almeida C.A."/>
            <person name="Ferrarezi J.A."/>
            <person name="Labate C.A."/>
        </authorList>
    </citation>
    <scope>NUCLEOTIDE SEQUENCE</scope>
    <source>
        <strain evidence="2">MF-1</strain>
    </source>
</reference>
<sequence>MLDSMIEGQEVIDEPHSPPECLLEPDGQEPVDEVQMTGSQDTVPTSNLDQEYEDLLVDETTSPPLVTGKSKPPVCIKVIGPRHPTLICRNIDQQNILSYSRRAGALLMSSDETPCTFKATINYNSKEV</sequence>
<dbReference type="AlphaFoldDB" id="A0A9Q3FPT4"/>
<gene>
    <name evidence="2" type="ORF">O181_080947</name>
</gene>
<feature type="region of interest" description="Disordered" evidence="1">
    <location>
        <begin position="1"/>
        <end position="46"/>
    </location>
</feature>